<keyword evidence="8" id="KW-1185">Reference proteome</keyword>
<dbReference type="PRINTS" id="PR00153">
    <property type="entry name" value="CSAPPISMRASE"/>
</dbReference>
<accession>A0A1N7N2D2</accession>
<dbReference type="InterPro" id="IPR024936">
    <property type="entry name" value="Cyclophilin-type_PPIase"/>
</dbReference>
<comment type="catalytic activity">
    <reaction evidence="5">
        <text>[protein]-peptidylproline (omega=180) = [protein]-peptidylproline (omega=0)</text>
        <dbReference type="Rhea" id="RHEA:16237"/>
        <dbReference type="Rhea" id="RHEA-COMP:10747"/>
        <dbReference type="Rhea" id="RHEA-COMP:10748"/>
        <dbReference type="ChEBI" id="CHEBI:83833"/>
        <dbReference type="ChEBI" id="CHEBI:83834"/>
        <dbReference type="EC" id="5.2.1.8"/>
    </reaction>
</comment>
<dbReference type="SUPFAM" id="SSF50891">
    <property type="entry name" value="Cyclophilin-like"/>
    <property type="match status" value="1"/>
</dbReference>
<proteinExistence type="inferred from homology"/>
<keyword evidence="5" id="KW-0732">Signal</keyword>
<feature type="chain" id="PRO_5011821676" description="Peptidyl-prolyl cis-trans isomerase" evidence="5">
    <location>
        <begin position="20"/>
        <end position="193"/>
    </location>
</feature>
<evidence type="ECO:0000256" key="4">
    <source>
        <dbReference type="ARBA" id="ARBA00023235"/>
    </source>
</evidence>
<dbReference type="GO" id="GO:0003755">
    <property type="term" value="F:peptidyl-prolyl cis-trans isomerase activity"/>
    <property type="evidence" value="ECO:0007669"/>
    <property type="project" value="UniProtKB-UniRule"/>
</dbReference>
<name>A0A1N7N2D2_9GAMM</name>
<dbReference type="InterPro" id="IPR020892">
    <property type="entry name" value="Cyclophilin-type_PPIase_CS"/>
</dbReference>
<dbReference type="InterPro" id="IPR002130">
    <property type="entry name" value="Cyclophilin-type_PPIase_dom"/>
</dbReference>
<comment type="function">
    <text evidence="1 5">PPIases accelerate the folding of proteins. It catalyzes the cis-trans isomerization of proline imidic peptide bonds in oligopeptides.</text>
</comment>
<gene>
    <name evidence="7" type="ORF">SAMN05421686_106132</name>
</gene>
<dbReference type="PANTHER" id="PTHR43246">
    <property type="entry name" value="PEPTIDYL-PROLYL CIS-TRANS ISOMERASE CYP38, CHLOROPLASTIC"/>
    <property type="match status" value="1"/>
</dbReference>
<comment type="similarity">
    <text evidence="2 5">Belongs to the cyclophilin-type PPIase family.</text>
</comment>
<evidence type="ECO:0000256" key="3">
    <source>
        <dbReference type="ARBA" id="ARBA00023110"/>
    </source>
</evidence>
<evidence type="ECO:0000256" key="5">
    <source>
        <dbReference type="RuleBase" id="RU363019"/>
    </source>
</evidence>
<dbReference type="OrthoDB" id="9807797at2"/>
<keyword evidence="4 5" id="KW-0413">Isomerase</keyword>
<evidence type="ECO:0000313" key="7">
    <source>
        <dbReference type="EMBL" id="SIS92428.1"/>
    </source>
</evidence>
<dbReference type="InterPro" id="IPR029000">
    <property type="entry name" value="Cyclophilin-like_dom_sf"/>
</dbReference>
<dbReference type="EMBL" id="FTOH01000006">
    <property type="protein sequence ID" value="SIS92428.1"/>
    <property type="molecule type" value="Genomic_DNA"/>
</dbReference>
<dbReference type="PROSITE" id="PS00170">
    <property type="entry name" value="CSA_PPIASE_1"/>
    <property type="match status" value="1"/>
</dbReference>
<dbReference type="Gene3D" id="2.40.100.10">
    <property type="entry name" value="Cyclophilin-like"/>
    <property type="match status" value="1"/>
</dbReference>
<evidence type="ECO:0000256" key="1">
    <source>
        <dbReference type="ARBA" id="ARBA00002388"/>
    </source>
</evidence>
<dbReference type="AlphaFoldDB" id="A0A1N7N2D2"/>
<reference evidence="8" key="1">
    <citation type="submission" date="2017-01" db="EMBL/GenBank/DDBJ databases">
        <authorList>
            <person name="Varghese N."/>
            <person name="Submissions S."/>
        </authorList>
    </citation>
    <scope>NUCLEOTIDE SEQUENCE [LARGE SCALE GENOMIC DNA]</scope>
    <source>
        <strain evidence="8">DSM 24913</strain>
    </source>
</reference>
<dbReference type="STRING" id="484498.SAMN05421686_106132"/>
<feature type="signal peptide" evidence="5">
    <location>
        <begin position="1"/>
        <end position="19"/>
    </location>
</feature>
<evidence type="ECO:0000259" key="6">
    <source>
        <dbReference type="PROSITE" id="PS50072"/>
    </source>
</evidence>
<evidence type="ECO:0000313" key="8">
    <source>
        <dbReference type="Proteomes" id="UP000185639"/>
    </source>
</evidence>
<dbReference type="InterPro" id="IPR044665">
    <property type="entry name" value="E_coli_cyclophilin_A-like"/>
</dbReference>
<dbReference type="Pfam" id="PF00160">
    <property type="entry name" value="Pro_isomerase"/>
    <property type="match status" value="1"/>
</dbReference>
<dbReference type="EC" id="5.2.1.8" evidence="5"/>
<keyword evidence="3 5" id="KW-0697">Rotamase</keyword>
<protein>
    <recommendedName>
        <fullName evidence="5">Peptidyl-prolyl cis-trans isomerase</fullName>
        <shortName evidence="5">PPIase</shortName>
        <ecNumber evidence="5">5.2.1.8</ecNumber>
    </recommendedName>
</protein>
<dbReference type="Proteomes" id="UP000185639">
    <property type="component" value="Unassembled WGS sequence"/>
</dbReference>
<dbReference type="PROSITE" id="PS50072">
    <property type="entry name" value="CSA_PPIASE_2"/>
    <property type="match status" value="1"/>
</dbReference>
<feature type="domain" description="PPIase cyclophilin-type" evidence="6">
    <location>
        <begin position="32"/>
        <end position="178"/>
    </location>
</feature>
<dbReference type="GO" id="GO:0006457">
    <property type="term" value="P:protein folding"/>
    <property type="evidence" value="ECO:0007669"/>
    <property type="project" value="InterPro"/>
</dbReference>
<sequence length="193" mass="21253">MRKFLMLALLALPLFSANAEETVHVGLNTSEGYIELALDKEKAPISVENFVTYVEEGHYDGTIFHRVIKNFMIQGGGFDASMNRKPTRAAIKNEAKNGLKNKRGSVAMARTASVDSATSQFFINVKDNTFLDHGVRDYGYAVFGEVVKGMDVVDKIAETRVGRRDQPAEDIIINSAVVVEKDSEEAPAPLIEN</sequence>
<organism evidence="7 8">
    <name type="scientific">Thalassolituus maritimus</name>
    <dbReference type="NCBI Taxonomy" id="484498"/>
    <lineage>
        <taxon>Bacteria</taxon>
        <taxon>Pseudomonadati</taxon>
        <taxon>Pseudomonadota</taxon>
        <taxon>Gammaproteobacteria</taxon>
        <taxon>Oceanospirillales</taxon>
        <taxon>Oceanospirillaceae</taxon>
        <taxon>Thalassolituus</taxon>
    </lineage>
</organism>
<evidence type="ECO:0000256" key="2">
    <source>
        <dbReference type="ARBA" id="ARBA00007365"/>
    </source>
</evidence>
<dbReference type="PIRSF" id="PIRSF001467">
    <property type="entry name" value="Peptidylpro_ismrse"/>
    <property type="match status" value="1"/>
</dbReference>